<evidence type="ECO:0000313" key="3">
    <source>
        <dbReference type="Proteomes" id="UP000661025"/>
    </source>
</evidence>
<dbReference type="SUPFAM" id="SSF47413">
    <property type="entry name" value="lambda repressor-like DNA-binding domains"/>
    <property type="match status" value="1"/>
</dbReference>
<dbReference type="Pfam" id="PF13560">
    <property type="entry name" value="HTH_31"/>
    <property type="match status" value="1"/>
</dbReference>
<dbReference type="AlphaFoldDB" id="A0A927QMV1"/>
<dbReference type="SMART" id="SM00530">
    <property type="entry name" value="HTH_XRE"/>
    <property type="match status" value="1"/>
</dbReference>
<dbReference type="PROSITE" id="PS50943">
    <property type="entry name" value="HTH_CROC1"/>
    <property type="match status" value="1"/>
</dbReference>
<dbReference type="InterPro" id="IPR010982">
    <property type="entry name" value="Lambda_DNA-bd_dom_sf"/>
</dbReference>
<dbReference type="Proteomes" id="UP000661025">
    <property type="component" value="Unassembled WGS sequence"/>
</dbReference>
<dbReference type="GeneID" id="79932964"/>
<dbReference type="EMBL" id="JACYXT010000014">
    <property type="protein sequence ID" value="MBD9727317.1"/>
    <property type="molecule type" value="Genomic_DNA"/>
</dbReference>
<dbReference type="InterPro" id="IPR001387">
    <property type="entry name" value="Cro/C1-type_HTH"/>
</dbReference>
<dbReference type="Gene3D" id="1.10.260.40">
    <property type="entry name" value="lambda repressor-like DNA-binding domains"/>
    <property type="match status" value="1"/>
</dbReference>
<accession>A0A927QMV1</accession>
<dbReference type="CDD" id="cd00093">
    <property type="entry name" value="HTH_XRE"/>
    <property type="match status" value="1"/>
</dbReference>
<proteinExistence type="predicted"/>
<name>A0A927QMV1_9ACTN</name>
<evidence type="ECO:0000313" key="2">
    <source>
        <dbReference type="EMBL" id="MBD9727317.1"/>
    </source>
</evidence>
<feature type="domain" description="HTH cro/C1-type" evidence="1">
    <location>
        <begin position="24"/>
        <end position="83"/>
    </location>
</feature>
<organism evidence="2 3">
    <name type="scientific">Streptomyces caniscabiei</name>
    <dbReference type="NCBI Taxonomy" id="2746961"/>
    <lineage>
        <taxon>Bacteria</taxon>
        <taxon>Bacillati</taxon>
        <taxon>Actinomycetota</taxon>
        <taxon>Actinomycetes</taxon>
        <taxon>Kitasatosporales</taxon>
        <taxon>Streptomycetaceae</taxon>
        <taxon>Streptomyces</taxon>
    </lineage>
</organism>
<evidence type="ECO:0000259" key="1">
    <source>
        <dbReference type="PROSITE" id="PS50943"/>
    </source>
</evidence>
<dbReference type="GO" id="GO:0003677">
    <property type="term" value="F:DNA binding"/>
    <property type="evidence" value="ECO:0007669"/>
    <property type="project" value="InterPro"/>
</dbReference>
<reference evidence="2" key="1">
    <citation type="submission" date="2020-09" db="EMBL/GenBank/DDBJ databases">
        <title>Streptomyces canutascabiei sp. nov., which causes potato common scab and is distributed across the world.</title>
        <authorList>
            <person name="Nguyen H.P."/>
            <person name="Weisberg A.J."/>
            <person name="Chang J.H."/>
            <person name="Clarke C.R."/>
        </authorList>
    </citation>
    <scope>NUCLEOTIDE SEQUENCE</scope>
    <source>
        <strain evidence="2">ID-01-6.2a</strain>
    </source>
</reference>
<protein>
    <submittedName>
        <fullName evidence="2">Helix-turn-helix domain-containing protein</fullName>
    </submittedName>
</protein>
<comment type="caution">
    <text evidence="2">The sequence shown here is derived from an EMBL/GenBank/DDBJ whole genome shotgun (WGS) entry which is preliminary data.</text>
</comment>
<sequence>MSDQQYGRRAVEVGPTGMAVADNLARLRKVRGYSTRQLAAEMERKGRPVSPSGITRMEKGDRVVTADDLVAFAAIFGVSPVSLLLPLTTTAETPVEITGGGTVDALRAWEWGIGRVPLRTTPEHERTQLAEHRLYGMPQWLQDHVRYSVIAKVAGKGRLTAEARRMLEEGDDGQGMD</sequence>
<gene>
    <name evidence="2" type="ORF">IHE70_29755</name>
</gene>
<dbReference type="RefSeq" id="WP_192363775.1">
    <property type="nucleotide sequence ID" value="NZ_CP119182.1"/>
</dbReference>